<dbReference type="GO" id="GO:0098609">
    <property type="term" value="P:cell-cell adhesion"/>
    <property type="evidence" value="ECO:0007669"/>
    <property type="project" value="TreeGrafter"/>
</dbReference>
<dbReference type="Gene3D" id="2.60.40.10">
    <property type="entry name" value="Immunoglobulins"/>
    <property type="match status" value="1"/>
</dbReference>
<dbReference type="InterPro" id="IPR003599">
    <property type="entry name" value="Ig_sub"/>
</dbReference>
<keyword evidence="4" id="KW-0325">Glycoprotein</keyword>
<dbReference type="InterPro" id="IPR013783">
    <property type="entry name" value="Ig-like_fold"/>
</dbReference>
<evidence type="ECO:0000256" key="2">
    <source>
        <dbReference type="ARBA" id="ARBA00023136"/>
    </source>
</evidence>
<evidence type="ECO:0000256" key="3">
    <source>
        <dbReference type="ARBA" id="ARBA00023157"/>
    </source>
</evidence>
<keyword evidence="6" id="KW-0812">Transmembrane</keyword>
<dbReference type="Pfam" id="PF13927">
    <property type="entry name" value="Ig_3"/>
    <property type="match status" value="1"/>
</dbReference>
<comment type="subcellular location">
    <subcellularLocation>
        <location evidence="1">Membrane</location>
        <topology evidence="1">Single-pass type I membrane protein</topology>
    </subcellularLocation>
</comment>
<dbReference type="SMART" id="SM00409">
    <property type="entry name" value="IG"/>
    <property type="match status" value="1"/>
</dbReference>
<keyword evidence="2 6" id="KW-0472">Membrane</keyword>
<dbReference type="PANTHER" id="PTHR11640:SF164">
    <property type="entry name" value="MAM DOMAIN-CONTAINING GLYCOSYLPHOSPHATIDYLINOSITOL ANCHOR PROTEIN 1"/>
    <property type="match status" value="1"/>
</dbReference>
<dbReference type="InterPro" id="IPR003598">
    <property type="entry name" value="Ig_sub2"/>
</dbReference>
<proteinExistence type="predicted"/>
<name>A0A0L8GA85_OCTBM</name>
<dbReference type="OrthoDB" id="6272054at2759"/>
<dbReference type="PANTHER" id="PTHR11640">
    <property type="entry name" value="NEPHRIN"/>
    <property type="match status" value="1"/>
</dbReference>
<evidence type="ECO:0000256" key="5">
    <source>
        <dbReference type="ARBA" id="ARBA00023319"/>
    </source>
</evidence>
<evidence type="ECO:0000256" key="1">
    <source>
        <dbReference type="ARBA" id="ARBA00004479"/>
    </source>
</evidence>
<keyword evidence="6" id="KW-1133">Transmembrane helix</keyword>
<keyword evidence="3" id="KW-1015">Disulfide bond</keyword>
<keyword evidence="5" id="KW-0393">Immunoglobulin domain</keyword>
<dbReference type="GO" id="GO:0050839">
    <property type="term" value="F:cell adhesion molecule binding"/>
    <property type="evidence" value="ECO:0007669"/>
    <property type="project" value="TreeGrafter"/>
</dbReference>
<dbReference type="PROSITE" id="PS50835">
    <property type="entry name" value="IG_LIKE"/>
    <property type="match status" value="1"/>
</dbReference>
<gene>
    <name evidence="8" type="ORF">OCBIM_22037090mg</name>
</gene>
<dbReference type="InterPro" id="IPR036179">
    <property type="entry name" value="Ig-like_dom_sf"/>
</dbReference>
<feature type="transmembrane region" description="Helical" evidence="6">
    <location>
        <begin position="6"/>
        <end position="32"/>
    </location>
</feature>
<sequence>MAVVVGVSLLLLLLLLLVVVVVVVVVVVMMTIMTLRARQYPPDVQVVTPPNATEGTQVNLTCVADGEPNRYTYRWQHKWGEIILQEFDNVETSSEPAVLTLENVTFEDGGTYRCLVENGIPDRNGNIMKSGSAEFIIQGTK</sequence>
<dbReference type="InterPro" id="IPR051275">
    <property type="entry name" value="Cell_adhesion_signaling"/>
</dbReference>
<dbReference type="SMART" id="SM00408">
    <property type="entry name" value="IGc2"/>
    <property type="match status" value="1"/>
</dbReference>
<dbReference type="STRING" id="37653.A0A0L8GA85"/>
<dbReference type="SUPFAM" id="SSF48726">
    <property type="entry name" value="Immunoglobulin"/>
    <property type="match status" value="1"/>
</dbReference>
<dbReference type="EMBL" id="KQ422919">
    <property type="protein sequence ID" value="KOF73937.1"/>
    <property type="molecule type" value="Genomic_DNA"/>
</dbReference>
<protein>
    <recommendedName>
        <fullName evidence="7">Ig-like domain-containing protein</fullName>
    </recommendedName>
</protein>
<dbReference type="AlphaFoldDB" id="A0A0L8GA85"/>
<dbReference type="CDD" id="cd00096">
    <property type="entry name" value="Ig"/>
    <property type="match status" value="1"/>
</dbReference>
<dbReference type="GO" id="GO:0005911">
    <property type="term" value="C:cell-cell junction"/>
    <property type="evidence" value="ECO:0007669"/>
    <property type="project" value="TreeGrafter"/>
</dbReference>
<evidence type="ECO:0000313" key="8">
    <source>
        <dbReference type="EMBL" id="KOF73937.1"/>
    </source>
</evidence>
<evidence type="ECO:0000259" key="7">
    <source>
        <dbReference type="PROSITE" id="PS50835"/>
    </source>
</evidence>
<dbReference type="InterPro" id="IPR007110">
    <property type="entry name" value="Ig-like_dom"/>
</dbReference>
<organism evidence="8">
    <name type="scientific">Octopus bimaculoides</name>
    <name type="common">California two-spotted octopus</name>
    <dbReference type="NCBI Taxonomy" id="37653"/>
    <lineage>
        <taxon>Eukaryota</taxon>
        <taxon>Metazoa</taxon>
        <taxon>Spiralia</taxon>
        <taxon>Lophotrochozoa</taxon>
        <taxon>Mollusca</taxon>
        <taxon>Cephalopoda</taxon>
        <taxon>Coleoidea</taxon>
        <taxon>Octopodiformes</taxon>
        <taxon>Octopoda</taxon>
        <taxon>Incirrata</taxon>
        <taxon>Octopodidae</taxon>
        <taxon>Octopus</taxon>
    </lineage>
</organism>
<evidence type="ECO:0000256" key="4">
    <source>
        <dbReference type="ARBA" id="ARBA00023180"/>
    </source>
</evidence>
<evidence type="ECO:0000256" key="6">
    <source>
        <dbReference type="SAM" id="Phobius"/>
    </source>
</evidence>
<reference evidence="8" key="1">
    <citation type="submission" date="2015-07" db="EMBL/GenBank/DDBJ databases">
        <title>MeaNS - Measles Nucleotide Surveillance Program.</title>
        <authorList>
            <person name="Tran T."/>
            <person name="Druce J."/>
        </authorList>
    </citation>
    <scope>NUCLEOTIDE SEQUENCE</scope>
    <source>
        <strain evidence="8">UCB-OBI-ISO-001</strain>
        <tissue evidence="8">Gonad</tissue>
    </source>
</reference>
<feature type="domain" description="Ig-like" evidence="7">
    <location>
        <begin position="42"/>
        <end position="134"/>
    </location>
</feature>
<dbReference type="GO" id="GO:0005886">
    <property type="term" value="C:plasma membrane"/>
    <property type="evidence" value="ECO:0007669"/>
    <property type="project" value="TreeGrafter"/>
</dbReference>
<accession>A0A0L8GA85</accession>